<sequence length="107" mass="12959">MAEKCNQKNEELFKLSVSKDKNTNLLQKDKKFDLFYIYTFQITKNKYILTYKKKDSNKICNNQHNKIKICQNSKLVQKNEIMHHEQRPPHHVQSQKKHDQRVNKQSQ</sequence>
<keyword evidence="3" id="KW-1185">Reference proteome</keyword>
<evidence type="ECO:0000256" key="1">
    <source>
        <dbReference type="SAM" id="MobiDB-lite"/>
    </source>
</evidence>
<evidence type="ECO:0000313" key="2">
    <source>
        <dbReference type="EMBL" id="ETO14709.1"/>
    </source>
</evidence>
<feature type="region of interest" description="Disordered" evidence="1">
    <location>
        <begin position="79"/>
        <end position="107"/>
    </location>
</feature>
<feature type="compositionally biased region" description="Basic and acidic residues" evidence="1">
    <location>
        <begin position="96"/>
        <end position="107"/>
    </location>
</feature>
<dbReference type="EMBL" id="ASPP01019841">
    <property type="protein sequence ID" value="ETO14709.1"/>
    <property type="molecule type" value="Genomic_DNA"/>
</dbReference>
<accession>X6MLE6</accession>
<organism evidence="2 3">
    <name type="scientific">Reticulomyxa filosa</name>
    <dbReference type="NCBI Taxonomy" id="46433"/>
    <lineage>
        <taxon>Eukaryota</taxon>
        <taxon>Sar</taxon>
        <taxon>Rhizaria</taxon>
        <taxon>Retaria</taxon>
        <taxon>Foraminifera</taxon>
        <taxon>Monothalamids</taxon>
        <taxon>Reticulomyxidae</taxon>
        <taxon>Reticulomyxa</taxon>
    </lineage>
</organism>
<evidence type="ECO:0000313" key="3">
    <source>
        <dbReference type="Proteomes" id="UP000023152"/>
    </source>
</evidence>
<proteinExistence type="predicted"/>
<dbReference type="AlphaFoldDB" id="X6MLE6"/>
<gene>
    <name evidence="2" type="ORF">RFI_22660</name>
</gene>
<feature type="non-terminal residue" evidence="2">
    <location>
        <position position="107"/>
    </location>
</feature>
<protein>
    <submittedName>
        <fullName evidence="2">Uncharacterized protein</fullName>
    </submittedName>
</protein>
<name>X6MLE6_RETFI</name>
<comment type="caution">
    <text evidence="2">The sequence shown here is derived from an EMBL/GenBank/DDBJ whole genome shotgun (WGS) entry which is preliminary data.</text>
</comment>
<reference evidence="2 3" key="1">
    <citation type="journal article" date="2013" name="Curr. Biol.">
        <title>The Genome of the Foraminiferan Reticulomyxa filosa.</title>
        <authorList>
            <person name="Glockner G."/>
            <person name="Hulsmann N."/>
            <person name="Schleicher M."/>
            <person name="Noegel A.A."/>
            <person name="Eichinger L."/>
            <person name="Gallinger C."/>
            <person name="Pawlowski J."/>
            <person name="Sierra R."/>
            <person name="Euteneuer U."/>
            <person name="Pillet L."/>
            <person name="Moustafa A."/>
            <person name="Platzer M."/>
            <person name="Groth M."/>
            <person name="Szafranski K."/>
            <person name="Schliwa M."/>
        </authorList>
    </citation>
    <scope>NUCLEOTIDE SEQUENCE [LARGE SCALE GENOMIC DNA]</scope>
</reference>
<dbReference type="Proteomes" id="UP000023152">
    <property type="component" value="Unassembled WGS sequence"/>
</dbReference>